<dbReference type="AlphaFoldDB" id="A0AAD3TK55"/>
<protein>
    <submittedName>
        <fullName evidence="1">Uncharacterized protein</fullName>
    </submittedName>
</protein>
<accession>A0AAD3TK55</accession>
<evidence type="ECO:0000313" key="1">
    <source>
        <dbReference type="EMBL" id="GMH31400.1"/>
    </source>
</evidence>
<name>A0AAD3TK55_NEPGR</name>
<gene>
    <name evidence="1" type="ORF">Nepgr_033243</name>
</gene>
<evidence type="ECO:0000313" key="2">
    <source>
        <dbReference type="Proteomes" id="UP001279734"/>
    </source>
</evidence>
<sequence>MSDVLGLLGHSVPSELTYLVILVSCVEAPRLFSFIKRSSGLFPSPRVRGVRVLGCFSDFLGDVSPLWRPRAPIG</sequence>
<organism evidence="1 2">
    <name type="scientific">Nepenthes gracilis</name>
    <name type="common">Slender pitcher plant</name>
    <dbReference type="NCBI Taxonomy" id="150966"/>
    <lineage>
        <taxon>Eukaryota</taxon>
        <taxon>Viridiplantae</taxon>
        <taxon>Streptophyta</taxon>
        <taxon>Embryophyta</taxon>
        <taxon>Tracheophyta</taxon>
        <taxon>Spermatophyta</taxon>
        <taxon>Magnoliopsida</taxon>
        <taxon>eudicotyledons</taxon>
        <taxon>Gunneridae</taxon>
        <taxon>Pentapetalae</taxon>
        <taxon>Caryophyllales</taxon>
        <taxon>Nepenthaceae</taxon>
        <taxon>Nepenthes</taxon>
    </lineage>
</organism>
<dbReference type="EMBL" id="BSYO01000040">
    <property type="protein sequence ID" value="GMH31400.1"/>
    <property type="molecule type" value="Genomic_DNA"/>
</dbReference>
<dbReference type="Proteomes" id="UP001279734">
    <property type="component" value="Unassembled WGS sequence"/>
</dbReference>
<reference evidence="1" key="1">
    <citation type="submission" date="2023-05" db="EMBL/GenBank/DDBJ databases">
        <title>Nepenthes gracilis genome sequencing.</title>
        <authorList>
            <person name="Fukushima K."/>
        </authorList>
    </citation>
    <scope>NUCLEOTIDE SEQUENCE</scope>
    <source>
        <strain evidence="1">SING2019-196</strain>
    </source>
</reference>
<proteinExistence type="predicted"/>
<comment type="caution">
    <text evidence="1">The sequence shown here is derived from an EMBL/GenBank/DDBJ whole genome shotgun (WGS) entry which is preliminary data.</text>
</comment>
<keyword evidence="2" id="KW-1185">Reference proteome</keyword>